<accession>A0ABQ7ZH44</accession>
<reference evidence="1 2" key="1">
    <citation type="submission" date="2021-05" db="EMBL/GenBank/DDBJ databases">
        <title>Genome Assembly of Synthetic Allotetraploid Brassica napus Reveals Homoeologous Exchanges between Subgenomes.</title>
        <authorList>
            <person name="Davis J.T."/>
        </authorList>
    </citation>
    <scope>NUCLEOTIDE SEQUENCE [LARGE SCALE GENOMIC DNA]</scope>
    <source>
        <strain evidence="2">cv. Da-Ae</strain>
        <tissue evidence="1">Seedling</tissue>
    </source>
</reference>
<sequence length="107" mass="11922">MYCMGHLASKCGVTCGKTVFRWKIKLEASSTLPDSTLREHMYNSGVPVGIDHLSVHVELGTKSFSITLSHEMDDCSNVTFPLWETLQSLKLTSFTFSTILDFSTTLL</sequence>
<gene>
    <name evidence="1" type="ORF">HID58_066857</name>
</gene>
<comment type="caution">
    <text evidence="1">The sequence shown here is derived from an EMBL/GenBank/DDBJ whole genome shotgun (WGS) entry which is preliminary data.</text>
</comment>
<dbReference type="Proteomes" id="UP000824890">
    <property type="component" value="Unassembled WGS sequence"/>
</dbReference>
<protein>
    <submittedName>
        <fullName evidence="1">Uncharacterized protein</fullName>
    </submittedName>
</protein>
<keyword evidence="2" id="KW-1185">Reference proteome</keyword>
<dbReference type="EMBL" id="JAGKQM010000015">
    <property type="protein sequence ID" value="KAH0879463.1"/>
    <property type="molecule type" value="Genomic_DNA"/>
</dbReference>
<evidence type="ECO:0000313" key="1">
    <source>
        <dbReference type="EMBL" id="KAH0879463.1"/>
    </source>
</evidence>
<organism evidence="1 2">
    <name type="scientific">Brassica napus</name>
    <name type="common">Rape</name>
    <dbReference type="NCBI Taxonomy" id="3708"/>
    <lineage>
        <taxon>Eukaryota</taxon>
        <taxon>Viridiplantae</taxon>
        <taxon>Streptophyta</taxon>
        <taxon>Embryophyta</taxon>
        <taxon>Tracheophyta</taxon>
        <taxon>Spermatophyta</taxon>
        <taxon>Magnoliopsida</taxon>
        <taxon>eudicotyledons</taxon>
        <taxon>Gunneridae</taxon>
        <taxon>Pentapetalae</taxon>
        <taxon>rosids</taxon>
        <taxon>malvids</taxon>
        <taxon>Brassicales</taxon>
        <taxon>Brassicaceae</taxon>
        <taxon>Brassiceae</taxon>
        <taxon>Brassica</taxon>
    </lineage>
</organism>
<evidence type="ECO:0000313" key="2">
    <source>
        <dbReference type="Proteomes" id="UP000824890"/>
    </source>
</evidence>
<name>A0ABQ7ZH44_BRANA</name>
<proteinExistence type="predicted"/>